<keyword evidence="1" id="KW-1133">Transmembrane helix</keyword>
<evidence type="ECO:0000256" key="1">
    <source>
        <dbReference type="SAM" id="Phobius"/>
    </source>
</evidence>
<dbReference type="Proteomes" id="UP000611762">
    <property type="component" value="Unassembled WGS sequence"/>
</dbReference>
<organism evidence="2 3">
    <name type="scientific">Congzhengia minquanensis</name>
    <dbReference type="NCBI Taxonomy" id="2763657"/>
    <lineage>
        <taxon>Bacteria</taxon>
        <taxon>Bacillati</taxon>
        <taxon>Bacillota</taxon>
        <taxon>Clostridia</taxon>
        <taxon>Eubacteriales</taxon>
        <taxon>Oscillospiraceae</taxon>
        <taxon>Congzhengia</taxon>
    </lineage>
</organism>
<proteinExistence type="predicted"/>
<feature type="transmembrane region" description="Helical" evidence="1">
    <location>
        <begin position="46"/>
        <end position="72"/>
    </location>
</feature>
<evidence type="ECO:0000313" key="2">
    <source>
        <dbReference type="EMBL" id="MBC8539851.1"/>
    </source>
</evidence>
<keyword evidence="3" id="KW-1185">Reference proteome</keyword>
<protein>
    <submittedName>
        <fullName evidence="2">ECF transporter S component</fullName>
    </submittedName>
</protein>
<gene>
    <name evidence="2" type="ORF">H8698_02535</name>
</gene>
<comment type="caution">
    <text evidence="2">The sequence shown here is derived from an EMBL/GenBank/DDBJ whole genome shotgun (WGS) entry which is preliminary data.</text>
</comment>
<accession>A0A926DKD0</accession>
<feature type="transmembrane region" description="Helical" evidence="1">
    <location>
        <begin position="104"/>
        <end position="130"/>
    </location>
</feature>
<dbReference type="Gene3D" id="1.10.1760.20">
    <property type="match status" value="1"/>
</dbReference>
<dbReference type="EMBL" id="JACRSU010000001">
    <property type="protein sequence ID" value="MBC8539851.1"/>
    <property type="molecule type" value="Genomic_DNA"/>
</dbReference>
<reference evidence="2" key="1">
    <citation type="submission" date="2020-08" db="EMBL/GenBank/DDBJ databases">
        <title>Genome public.</title>
        <authorList>
            <person name="Liu C."/>
            <person name="Sun Q."/>
        </authorList>
    </citation>
    <scope>NUCLEOTIDE SEQUENCE</scope>
    <source>
        <strain evidence="2">H8</strain>
    </source>
</reference>
<feature type="transmembrane region" description="Helical" evidence="1">
    <location>
        <begin position="136"/>
        <end position="163"/>
    </location>
</feature>
<keyword evidence="1" id="KW-0472">Membrane</keyword>
<dbReference type="RefSeq" id="WP_177677937.1">
    <property type="nucleotide sequence ID" value="NZ_JACRSU010000001.1"/>
</dbReference>
<feature type="transmembrane region" description="Helical" evidence="1">
    <location>
        <begin position="12"/>
        <end position="34"/>
    </location>
</feature>
<keyword evidence="1" id="KW-0812">Transmembrane</keyword>
<evidence type="ECO:0000313" key="3">
    <source>
        <dbReference type="Proteomes" id="UP000611762"/>
    </source>
</evidence>
<dbReference type="AlphaFoldDB" id="A0A926DKD0"/>
<sequence length="183" mass="19440">MNKTTFNAKDIAIAALLTALAILIPMLMPFKIVLEPIFSATFASHVPGILAMFVGPFAVIGTAIGSAVGFIFCGLGPWVAARAFLHMVFGLIGYQLIKKKYNIFLVVLATGLIHAASEMLVGLISLPFVVTPARGALFYIVVSIGCGTFIHHCIDFAVSLVILGALKSARLISGTVNYKSLKQ</sequence>
<name>A0A926DKD0_9FIRM</name>
<feature type="transmembrane region" description="Helical" evidence="1">
    <location>
        <begin position="78"/>
        <end position="97"/>
    </location>
</feature>